<keyword evidence="2" id="KW-0808">Transferase</keyword>
<proteinExistence type="predicted"/>
<dbReference type="Proteomes" id="UP000679722">
    <property type="component" value="Unassembled WGS sequence"/>
</dbReference>
<reference evidence="7" key="2">
    <citation type="submission" date="2023-07" db="EMBL/GenBank/DDBJ databases">
        <title>Marinomonas vulgaris A79, complete genome.</title>
        <authorList>
            <person name="Ying J.-J."/>
        </authorList>
    </citation>
    <scope>NUCLEOTIDE SEQUENCE [LARGE SCALE GENOMIC DNA]</scope>
    <source>
        <strain evidence="7">A79</strain>
    </source>
</reference>
<comment type="caution">
    <text evidence="6">The sequence shown here is derived from an EMBL/GenBank/DDBJ whole genome shotgun (WGS) entry which is preliminary data.</text>
</comment>
<name>A0ABS5H8Y1_9GAMM</name>
<evidence type="ECO:0000313" key="7">
    <source>
        <dbReference type="Proteomes" id="UP000679722"/>
    </source>
</evidence>
<evidence type="ECO:0000256" key="3">
    <source>
        <dbReference type="ARBA" id="ARBA00022691"/>
    </source>
</evidence>
<dbReference type="EMBL" id="JAGSSV010000002">
    <property type="protein sequence ID" value="MBR7887897.1"/>
    <property type="molecule type" value="Genomic_DNA"/>
</dbReference>
<protein>
    <recommendedName>
        <fullName evidence="1">tRNA-uridine aminocarboxypropyltransferase</fullName>
        <ecNumber evidence="1">2.5.1.25</ecNumber>
    </recommendedName>
</protein>
<evidence type="ECO:0000256" key="4">
    <source>
        <dbReference type="ARBA" id="ARBA00022694"/>
    </source>
</evidence>
<reference evidence="6 7" key="1">
    <citation type="submission" date="2021-04" db="EMBL/GenBank/DDBJ databases">
        <authorList>
            <person name="Sun C."/>
        </authorList>
    </citation>
    <scope>NUCLEOTIDE SEQUENCE [LARGE SCALE GENOMIC DNA]</scope>
    <source>
        <strain evidence="6 7">A79</strain>
    </source>
</reference>
<gene>
    <name evidence="6" type="ORF">J9B83_03000</name>
</gene>
<evidence type="ECO:0000256" key="1">
    <source>
        <dbReference type="ARBA" id="ARBA00012386"/>
    </source>
</evidence>
<dbReference type="EC" id="2.5.1.25" evidence="1"/>
<organism evidence="6 7">
    <name type="scientific">Marinomonas vulgaris</name>
    <dbReference type="NCBI Taxonomy" id="2823372"/>
    <lineage>
        <taxon>Bacteria</taxon>
        <taxon>Pseudomonadati</taxon>
        <taxon>Pseudomonadota</taxon>
        <taxon>Gammaproteobacteria</taxon>
        <taxon>Oceanospirillales</taxon>
        <taxon>Oceanospirillaceae</taxon>
        <taxon>Marinomonas</taxon>
    </lineage>
</organism>
<evidence type="ECO:0000313" key="6">
    <source>
        <dbReference type="EMBL" id="MBR7887897.1"/>
    </source>
</evidence>
<dbReference type="SMART" id="SM01144">
    <property type="entry name" value="DTW"/>
    <property type="match status" value="1"/>
</dbReference>
<feature type="domain" description="DTW" evidence="5">
    <location>
        <begin position="29"/>
        <end position="227"/>
    </location>
</feature>
<dbReference type="RefSeq" id="WP_211535381.1">
    <property type="nucleotide sequence ID" value="NZ_JAGSSV010000002.1"/>
</dbReference>
<dbReference type="InterPro" id="IPR005636">
    <property type="entry name" value="DTW"/>
</dbReference>
<dbReference type="PANTHER" id="PTHR21392:SF1">
    <property type="entry name" value="TRNA-URIDINE AMINOCARBOXYPROPYLTRANSFERASE"/>
    <property type="match status" value="1"/>
</dbReference>
<dbReference type="PANTHER" id="PTHR21392">
    <property type="entry name" value="TRNA-URIDINE AMINOCARBOXYPROPYLTRANSFERASE 2"/>
    <property type="match status" value="1"/>
</dbReference>
<sequence length="234" mass="27068">MTAYKHSVDILREQCRVDSTRPFLARGSNTRRCENCLMAEFACFCFNRTSQTSPIHFILLFHRDEIHKPTNSGRLIADLFPHDTEAFLWDRTQPSKALLASLEKAQNNCTVLFPRTDKAKEQKRSERALPIQQCPDNTKHTFVILDGTWKQASKMFHQSEWLKALPHLELNSDVQRSFLVRHSKHQMQFATAEVTAMLLSALGHNTQSDTLLQYYTLFNERCLASRKRGNELTV</sequence>
<dbReference type="InterPro" id="IPR039262">
    <property type="entry name" value="DTWD2/TAPT"/>
</dbReference>
<keyword evidence="7" id="KW-1185">Reference proteome</keyword>
<evidence type="ECO:0000256" key="2">
    <source>
        <dbReference type="ARBA" id="ARBA00022679"/>
    </source>
</evidence>
<dbReference type="Pfam" id="PF03942">
    <property type="entry name" value="DTW"/>
    <property type="match status" value="1"/>
</dbReference>
<evidence type="ECO:0000259" key="5">
    <source>
        <dbReference type="SMART" id="SM01144"/>
    </source>
</evidence>
<keyword evidence="3" id="KW-0949">S-adenosyl-L-methionine</keyword>
<accession>A0ABS5H8Y1</accession>
<keyword evidence="4" id="KW-0819">tRNA processing</keyword>